<proteinExistence type="predicted"/>
<reference evidence="1 2" key="1">
    <citation type="submission" date="2020-08" db="EMBL/GenBank/DDBJ databases">
        <title>Genomic Encyclopedia of Type Strains, Phase IV (KMG-IV): sequencing the most valuable type-strain genomes for metagenomic binning, comparative biology and taxonomic classification.</title>
        <authorList>
            <person name="Goeker M."/>
        </authorList>
    </citation>
    <scope>NUCLEOTIDE SEQUENCE [LARGE SCALE GENOMIC DNA]</scope>
    <source>
        <strain evidence="1 2">DSM 45615</strain>
    </source>
</reference>
<dbReference type="AlphaFoldDB" id="A0A840NTF2"/>
<evidence type="ECO:0000313" key="2">
    <source>
        <dbReference type="Proteomes" id="UP000578449"/>
    </source>
</evidence>
<keyword evidence="2" id="KW-1185">Reference proteome</keyword>
<dbReference type="RefSeq" id="WP_185047407.1">
    <property type="nucleotide sequence ID" value="NZ_BAABIX010000006.1"/>
</dbReference>
<protein>
    <submittedName>
        <fullName evidence="1">Uncharacterized protein</fullName>
    </submittedName>
</protein>
<dbReference type="Proteomes" id="UP000578449">
    <property type="component" value="Unassembled WGS sequence"/>
</dbReference>
<evidence type="ECO:0000313" key="1">
    <source>
        <dbReference type="EMBL" id="MBB5130532.1"/>
    </source>
</evidence>
<organism evidence="1 2">
    <name type="scientific">Thermocatellispora tengchongensis</name>
    <dbReference type="NCBI Taxonomy" id="1073253"/>
    <lineage>
        <taxon>Bacteria</taxon>
        <taxon>Bacillati</taxon>
        <taxon>Actinomycetota</taxon>
        <taxon>Actinomycetes</taxon>
        <taxon>Streptosporangiales</taxon>
        <taxon>Streptosporangiaceae</taxon>
        <taxon>Thermocatellispora</taxon>
    </lineage>
</organism>
<accession>A0A840NTF2</accession>
<gene>
    <name evidence="1" type="ORF">HNP84_000220</name>
</gene>
<name>A0A840NTF2_9ACTN</name>
<dbReference type="EMBL" id="JACHGN010000001">
    <property type="protein sequence ID" value="MBB5130532.1"/>
    <property type="molecule type" value="Genomic_DNA"/>
</dbReference>
<comment type="caution">
    <text evidence="1">The sequence shown here is derived from an EMBL/GenBank/DDBJ whole genome shotgun (WGS) entry which is preliminary data.</text>
</comment>
<sequence>MSSGETVWLGDLSGYEVITDDAGAMWLTHRCGATWPTGRLGRPAFLGNLIDDHVRPHMDEGCQQGATP</sequence>